<feature type="region of interest" description="Disordered" evidence="1">
    <location>
        <begin position="66"/>
        <end position="99"/>
    </location>
</feature>
<evidence type="ECO:0000256" key="2">
    <source>
        <dbReference type="SAM" id="Phobius"/>
    </source>
</evidence>
<protein>
    <submittedName>
        <fullName evidence="3">Uncharacterized protein</fullName>
    </submittedName>
</protein>
<keyword evidence="2" id="KW-1133">Transmembrane helix</keyword>
<dbReference type="STRING" id="85558.T45_07397"/>
<dbReference type="EMBL" id="AEJB01000313">
    <property type="protein sequence ID" value="ELP67085.1"/>
    <property type="molecule type" value="Genomic_DNA"/>
</dbReference>
<feature type="transmembrane region" description="Helical" evidence="2">
    <location>
        <begin position="20"/>
        <end position="36"/>
    </location>
</feature>
<keyword evidence="2" id="KW-0812">Transmembrane</keyword>
<organism evidence="3 4">
    <name type="scientific">Streptomyces turgidiscabies (strain Car8)</name>
    <dbReference type="NCBI Taxonomy" id="698760"/>
    <lineage>
        <taxon>Bacteria</taxon>
        <taxon>Bacillati</taxon>
        <taxon>Actinomycetota</taxon>
        <taxon>Actinomycetes</taxon>
        <taxon>Kitasatosporales</taxon>
        <taxon>Streptomycetaceae</taxon>
        <taxon>Streptomyces</taxon>
    </lineage>
</organism>
<dbReference type="AlphaFoldDB" id="L7F8U9"/>
<evidence type="ECO:0000313" key="3">
    <source>
        <dbReference type="EMBL" id="ELP67085.1"/>
    </source>
</evidence>
<reference evidence="3 4" key="1">
    <citation type="journal article" date="2011" name="Plasmid">
        <title>Streptomyces turgidiscabies Car8 contains a modular pathogenicity island that shares virulence genes with other actinobacterial plant pathogens.</title>
        <authorList>
            <person name="Huguet-Tapia J.C."/>
            <person name="Badger J.H."/>
            <person name="Loria R."/>
            <person name="Pettis G.S."/>
        </authorList>
    </citation>
    <scope>NUCLEOTIDE SEQUENCE [LARGE SCALE GENOMIC DNA]</scope>
    <source>
        <strain evidence="3 4">Car8</strain>
    </source>
</reference>
<dbReference type="Proteomes" id="UP000010931">
    <property type="component" value="Unassembled WGS sequence"/>
</dbReference>
<gene>
    <name evidence="3" type="ORF">STRTUCAR8_06823</name>
</gene>
<sequence length="99" mass="10702">MTGRPFRGEPGISVRRDRVAVVATLTFFGALSAWLLPDGWRLASLPLALICATIAQRSWAGALRRGLPEATAEETATSDVSESSWNRARRPSPEGSHGR</sequence>
<accession>L7F8U9</accession>
<evidence type="ECO:0000256" key="1">
    <source>
        <dbReference type="SAM" id="MobiDB-lite"/>
    </source>
</evidence>
<name>L7F8U9_STRT8</name>
<keyword evidence="2" id="KW-0472">Membrane</keyword>
<comment type="caution">
    <text evidence="3">The sequence shown here is derived from an EMBL/GenBank/DDBJ whole genome shotgun (WGS) entry which is preliminary data.</text>
</comment>
<dbReference type="PATRIC" id="fig|698760.3.peg.4152"/>
<evidence type="ECO:0000313" key="4">
    <source>
        <dbReference type="Proteomes" id="UP000010931"/>
    </source>
</evidence>
<feature type="compositionally biased region" description="Polar residues" evidence="1">
    <location>
        <begin position="74"/>
        <end position="86"/>
    </location>
</feature>
<proteinExistence type="predicted"/>
<keyword evidence="4" id="KW-1185">Reference proteome</keyword>